<reference evidence="2 3" key="1">
    <citation type="journal article" date="2018" name="Evol. Lett.">
        <title>Horizontal gene cluster transfer increased hallucinogenic mushroom diversity.</title>
        <authorList>
            <person name="Reynolds H.T."/>
            <person name="Vijayakumar V."/>
            <person name="Gluck-Thaler E."/>
            <person name="Korotkin H.B."/>
            <person name="Matheny P.B."/>
            <person name="Slot J.C."/>
        </authorList>
    </citation>
    <scope>NUCLEOTIDE SEQUENCE [LARGE SCALE GENOMIC DNA]</scope>
    <source>
        <strain evidence="2 3">2631</strain>
    </source>
</reference>
<accession>A0A409XNE6</accession>
<organism evidence="2 3">
    <name type="scientific">Psilocybe cyanescens</name>
    <dbReference type="NCBI Taxonomy" id="93625"/>
    <lineage>
        <taxon>Eukaryota</taxon>
        <taxon>Fungi</taxon>
        <taxon>Dikarya</taxon>
        <taxon>Basidiomycota</taxon>
        <taxon>Agaricomycotina</taxon>
        <taxon>Agaricomycetes</taxon>
        <taxon>Agaricomycetidae</taxon>
        <taxon>Agaricales</taxon>
        <taxon>Agaricineae</taxon>
        <taxon>Strophariaceae</taxon>
        <taxon>Psilocybe</taxon>
    </lineage>
</organism>
<feature type="region of interest" description="Disordered" evidence="1">
    <location>
        <begin position="36"/>
        <end position="363"/>
    </location>
</feature>
<evidence type="ECO:0000313" key="3">
    <source>
        <dbReference type="Proteomes" id="UP000283269"/>
    </source>
</evidence>
<feature type="compositionally biased region" description="Basic and acidic residues" evidence="1">
    <location>
        <begin position="110"/>
        <end position="129"/>
    </location>
</feature>
<feature type="compositionally biased region" description="Polar residues" evidence="1">
    <location>
        <begin position="309"/>
        <end position="318"/>
    </location>
</feature>
<keyword evidence="3" id="KW-1185">Reference proteome</keyword>
<dbReference type="AlphaFoldDB" id="A0A409XNE6"/>
<evidence type="ECO:0000313" key="2">
    <source>
        <dbReference type="EMBL" id="PPQ92254.1"/>
    </source>
</evidence>
<feature type="compositionally biased region" description="Polar residues" evidence="1">
    <location>
        <begin position="539"/>
        <end position="549"/>
    </location>
</feature>
<evidence type="ECO:0000256" key="1">
    <source>
        <dbReference type="SAM" id="MobiDB-lite"/>
    </source>
</evidence>
<dbReference type="EMBL" id="NHYD01001073">
    <property type="protein sequence ID" value="PPQ92254.1"/>
    <property type="molecule type" value="Genomic_DNA"/>
</dbReference>
<feature type="compositionally biased region" description="Low complexity" evidence="1">
    <location>
        <begin position="319"/>
        <end position="344"/>
    </location>
</feature>
<feature type="compositionally biased region" description="Basic and acidic residues" evidence="1">
    <location>
        <begin position="81"/>
        <end position="99"/>
    </location>
</feature>
<feature type="compositionally biased region" description="Polar residues" evidence="1">
    <location>
        <begin position="137"/>
        <end position="157"/>
    </location>
</feature>
<dbReference type="InParanoid" id="A0A409XNE6"/>
<protein>
    <submittedName>
        <fullName evidence="2">Uncharacterized protein</fullName>
    </submittedName>
</protein>
<dbReference type="Proteomes" id="UP000283269">
    <property type="component" value="Unassembled WGS sequence"/>
</dbReference>
<sequence length="599" mass="62921">MFNCVASNSAFAVRRERDARSKPRTLIRMLSTKFTPRSVPTLRSPPSVPSAYSKEHREAALRARGLLPPLPNKDLSTQEQEQDHHIPIVRQAESKKSSDDDASQPSAADLIKKEWVAKNNTDDSTKDSKLGGAVDITDNSRSSLPDQAVSPTKSELPSSRPPTPSVEPGLLPSSSRELPPKSLTMERPSSLLADLSEEIQAFMFPLPPSLSPSPSPSPSLSQRNPKTQSPPQSPPQHSSAAPHTPSDDKSGACGASTGTCTPRPPATHASASASDPETETDDAPQTDPTHLRVNNRDSCGEQTEESHSDASIMTPSLDSTSQTASSSSHGSSSSAAATALSATAGKSRGGGGGLHVKPPTCDAAPEVRIVSPMAEHQFSEELGVVMEEDSRPPSPSPLESSEMGVKFKVDERDAAHTHSAAGGTDVDSGAVSTAAATAKGLNLKASVERKRSMNPFKRAGTVSGAHGKDATDAGESPAAAAPRRRLTMGTSSFSMSNIRRSVVGSLSGRPANIGTQRRAKTFDASHLPPSPTSPVPRASTGTRASSSVGGRTMPVTPVSPTRARQPQQVVMYNRGSILLETAGIEDEETRRMTELAFLG</sequence>
<comment type="caution">
    <text evidence="2">The sequence shown here is derived from an EMBL/GenBank/DDBJ whole genome shotgun (WGS) entry which is preliminary data.</text>
</comment>
<gene>
    <name evidence="2" type="ORF">CVT25_008936</name>
</gene>
<feature type="compositionally biased region" description="Low complexity" evidence="1">
    <location>
        <begin position="227"/>
        <end position="244"/>
    </location>
</feature>
<proteinExistence type="predicted"/>
<feature type="compositionally biased region" description="Pro residues" evidence="1">
    <location>
        <begin position="205"/>
        <end position="217"/>
    </location>
</feature>
<feature type="compositionally biased region" description="Basic and acidic residues" evidence="1">
    <location>
        <begin position="294"/>
        <end position="308"/>
    </location>
</feature>
<dbReference type="OrthoDB" id="3168445at2759"/>
<feature type="region of interest" description="Disordered" evidence="1">
    <location>
        <begin position="449"/>
        <end position="482"/>
    </location>
</feature>
<feature type="region of interest" description="Disordered" evidence="1">
    <location>
        <begin position="519"/>
        <end position="563"/>
    </location>
</feature>
<name>A0A409XNE6_PSICY</name>